<dbReference type="RefSeq" id="WP_069125957.1">
    <property type="nucleotide sequence ID" value="NZ_MARB01000015.1"/>
</dbReference>
<dbReference type="GO" id="GO:0003676">
    <property type="term" value="F:nucleic acid binding"/>
    <property type="evidence" value="ECO:0007669"/>
    <property type="project" value="InterPro"/>
</dbReference>
<name>A0A7Z0VK20_9GAMM</name>
<dbReference type="Proteomes" id="UP000094769">
    <property type="component" value="Unassembled WGS sequence"/>
</dbReference>
<dbReference type="OrthoDB" id="9790530at2"/>
<organism evidence="2 3">
    <name type="scientific">Candidatus Thiodiazotropha endolucinida</name>
    <dbReference type="NCBI Taxonomy" id="1655433"/>
    <lineage>
        <taxon>Bacteria</taxon>
        <taxon>Pseudomonadati</taxon>
        <taxon>Pseudomonadota</taxon>
        <taxon>Gammaproteobacteria</taxon>
        <taxon>Chromatiales</taxon>
        <taxon>Sedimenticolaceae</taxon>
        <taxon>Candidatus Thiodiazotropha</taxon>
    </lineage>
</organism>
<dbReference type="EMBL" id="MARB01000015">
    <property type="protein sequence ID" value="ODJ87000.1"/>
    <property type="molecule type" value="Genomic_DNA"/>
</dbReference>
<dbReference type="Gene3D" id="3.30.420.10">
    <property type="entry name" value="Ribonuclease H-like superfamily/Ribonuclease H"/>
    <property type="match status" value="1"/>
</dbReference>
<feature type="domain" description="YprB ribonuclease H-like" evidence="1">
    <location>
        <begin position="108"/>
        <end position="270"/>
    </location>
</feature>
<proteinExistence type="predicted"/>
<dbReference type="InterPro" id="IPR038720">
    <property type="entry name" value="YprB_RNase_H-like_dom"/>
</dbReference>
<comment type="caution">
    <text evidence="2">The sequence shown here is derived from an EMBL/GenBank/DDBJ whole genome shotgun (WGS) entry which is preliminary data.</text>
</comment>
<keyword evidence="3" id="KW-1185">Reference proteome</keyword>
<sequence length="405" mass="46209">MTLGTKLSRLRALKKDRGQQPVASATDLRHRLARIDRTRPSDDSKGRRQASIEERLAKQLKGYQISDGLIKIQRHIPLHGSMGRHPLSLLKQQPVLPGDGAAANRRQVYFDTETTGLSGGSGTLAFLFGFAVVEQENLETTQYLITRFAGENAMLERINSILSPDDRLVSYNGKCYDIPLMNTRYRMRNIPAILDRLPHLDLLHAVRRLFGRTWPDCRLMTLEQRLLGLKRHNDLPGSEAPEAWFDCVTTGATVRLARVVDHNFQDIISLPMAHAVLAGVIEQPERHDADIAALARWLTDSDKTAAYTLLLRQRQRLSISGMRLLGRLARRFGNWELAVEIWEALSRGGCRQATEQLAKYHEHISKDLEHAKYYCELLPVDDEQRRRLNRILIKRYRQGIQPALH</sequence>
<evidence type="ECO:0000313" key="3">
    <source>
        <dbReference type="Proteomes" id="UP000094769"/>
    </source>
</evidence>
<evidence type="ECO:0000313" key="2">
    <source>
        <dbReference type="EMBL" id="ODJ87000.1"/>
    </source>
</evidence>
<dbReference type="Pfam" id="PF13482">
    <property type="entry name" value="RNase_H_2"/>
    <property type="match status" value="1"/>
</dbReference>
<dbReference type="InterPro" id="IPR036397">
    <property type="entry name" value="RNaseH_sf"/>
</dbReference>
<dbReference type="PANTHER" id="PTHR38462:SF1">
    <property type="entry name" value="YPRB RIBONUCLEASE H-LIKE DOMAIN-CONTAINING PROTEIN"/>
    <property type="match status" value="1"/>
</dbReference>
<dbReference type="SUPFAM" id="SSF53098">
    <property type="entry name" value="Ribonuclease H-like"/>
    <property type="match status" value="1"/>
</dbReference>
<dbReference type="InterPro" id="IPR012337">
    <property type="entry name" value="RNaseH-like_sf"/>
</dbReference>
<gene>
    <name evidence="2" type="ORF">CODIS_27490</name>
</gene>
<protein>
    <recommendedName>
        <fullName evidence="1">YprB ribonuclease H-like domain-containing protein</fullName>
    </recommendedName>
</protein>
<reference evidence="2 3" key="1">
    <citation type="submission" date="2016-06" db="EMBL/GenBank/DDBJ databases">
        <title>Genome sequence of endosymbiont of Candidatus Endolucinida thiodiazotropha.</title>
        <authorList>
            <person name="Poehlein A."/>
            <person name="Koenig S."/>
            <person name="Heiden S.E."/>
            <person name="Thuermer A."/>
            <person name="Voget S."/>
            <person name="Daniel R."/>
            <person name="Markert S."/>
            <person name="Gros O."/>
            <person name="Schweder T."/>
        </authorList>
    </citation>
    <scope>NUCLEOTIDE SEQUENCE [LARGE SCALE GENOMIC DNA]</scope>
    <source>
        <strain evidence="2 3">COS</strain>
    </source>
</reference>
<dbReference type="AlphaFoldDB" id="A0A7Z0VK20"/>
<evidence type="ECO:0000259" key="1">
    <source>
        <dbReference type="Pfam" id="PF13482"/>
    </source>
</evidence>
<accession>A0A7Z0VK20</accession>
<dbReference type="PANTHER" id="PTHR38462">
    <property type="entry name" value="EXONUCLEASE-LIKE PROTEIN"/>
    <property type="match status" value="1"/>
</dbReference>